<dbReference type="Proteomes" id="UP000323136">
    <property type="component" value="Unassembled WGS sequence"/>
</dbReference>
<dbReference type="OrthoDB" id="9773381at2"/>
<dbReference type="AlphaFoldDB" id="A0A5S5DWD3"/>
<name>A0A5S5DWD3_9FLAO</name>
<evidence type="ECO:0000313" key="3">
    <source>
        <dbReference type="Proteomes" id="UP000323136"/>
    </source>
</evidence>
<proteinExistence type="predicted"/>
<evidence type="ECO:0000313" key="2">
    <source>
        <dbReference type="EMBL" id="TYP99376.1"/>
    </source>
</evidence>
<feature type="chain" id="PRO_5024354901" evidence="1">
    <location>
        <begin position="20"/>
        <end position="298"/>
    </location>
</feature>
<dbReference type="Pfam" id="PF16119">
    <property type="entry name" value="DUF4835"/>
    <property type="match status" value="1"/>
</dbReference>
<evidence type="ECO:0000256" key="1">
    <source>
        <dbReference type="SAM" id="SignalP"/>
    </source>
</evidence>
<sequence>MRKILLLFVIVFSVFTVVAQEELNAIVTINADKVQSSNKQVYTTLQKSLTEFINQTKWTNKKFLPQERINCAFTIIVNEQSGNNFNASIQVQATRPVFNSSYETPILNINDSNFNFQYNEFDPLIYNPNSFDSNLVSGIVFYIYTILGVDADTFALNGGQEYLKQAENVMLQAQQSGSAGWQNEIGKQNRFSLIDSLLSSKFAALRAIYYNYHRKGFDTFSVNEKESKTEILNSILNLEQLFNITVGNHMIRIFLDAKSDEIVNVFSDGTRTGEEEKLKTVLQKISPTLSDKWKKIKA</sequence>
<dbReference type="InterPro" id="IPR032274">
    <property type="entry name" value="DUF4835"/>
</dbReference>
<keyword evidence="3" id="KW-1185">Reference proteome</keyword>
<dbReference type="RefSeq" id="WP_148870130.1">
    <property type="nucleotide sequence ID" value="NZ_VNIA01000002.1"/>
</dbReference>
<accession>A0A5S5DWD3</accession>
<keyword evidence="1" id="KW-0732">Signal</keyword>
<comment type="caution">
    <text evidence="2">The sequence shown here is derived from an EMBL/GenBank/DDBJ whole genome shotgun (WGS) entry which is preliminary data.</text>
</comment>
<gene>
    <name evidence="2" type="ORF">C7447_102698</name>
</gene>
<feature type="signal peptide" evidence="1">
    <location>
        <begin position="1"/>
        <end position="19"/>
    </location>
</feature>
<protein>
    <submittedName>
        <fullName evidence="2">Uncharacterized protein DUF4835</fullName>
    </submittedName>
</protein>
<reference evidence="2 3" key="1">
    <citation type="submission" date="2019-07" db="EMBL/GenBank/DDBJ databases">
        <title>Genomic Encyclopedia of Type Strains, Phase IV (KMG-IV): sequencing the most valuable type-strain genomes for metagenomic binning, comparative biology and taxonomic classification.</title>
        <authorList>
            <person name="Goeker M."/>
        </authorList>
    </citation>
    <scope>NUCLEOTIDE SEQUENCE [LARGE SCALE GENOMIC DNA]</scope>
    <source>
        <strain evidence="2 3">DSM 18961</strain>
    </source>
</reference>
<dbReference type="EMBL" id="VNIA01000002">
    <property type="protein sequence ID" value="TYP99376.1"/>
    <property type="molecule type" value="Genomic_DNA"/>
</dbReference>
<organism evidence="2 3">
    <name type="scientific">Tenacibaculum adriaticum</name>
    <dbReference type="NCBI Taxonomy" id="413713"/>
    <lineage>
        <taxon>Bacteria</taxon>
        <taxon>Pseudomonadati</taxon>
        <taxon>Bacteroidota</taxon>
        <taxon>Flavobacteriia</taxon>
        <taxon>Flavobacteriales</taxon>
        <taxon>Flavobacteriaceae</taxon>
        <taxon>Tenacibaculum</taxon>
    </lineage>
</organism>